<evidence type="ECO:0000256" key="13">
    <source>
        <dbReference type="ARBA" id="ARBA00049494"/>
    </source>
</evidence>
<dbReference type="SUPFAM" id="SSF52374">
    <property type="entry name" value="Nucleotidylyl transferase"/>
    <property type="match status" value="1"/>
</dbReference>
<dbReference type="PATRIC" id="fig|1006576.9.peg.1267"/>
<evidence type="ECO:0000256" key="6">
    <source>
        <dbReference type="ARBA" id="ARBA00022695"/>
    </source>
</evidence>
<dbReference type="Gene3D" id="3.40.50.620">
    <property type="entry name" value="HUPs"/>
    <property type="match status" value="1"/>
</dbReference>
<evidence type="ECO:0000256" key="14">
    <source>
        <dbReference type="PIRNR" id="PIRNR004491"/>
    </source>
</evidence>
<dbReference type="UniPathway" id="UPA00277">
    <property type="reaction ID" value="UER00407"/>
</dbReference>
<evidence type="ECO:0000256" key="9">
    <source>
        <dbReference type="ARBA" id="ARBA00022827"/>
    </source>
</evidence>
<dbReference type="SUPFAM" id="SSF82114">
    <property type="entry name" value="Riboflavin kinase-like"/>
    <property type="match status" value="1"/>
</dbReference>
<comment type="catalytic activity">
    <reaction evidence="12 14">
        <text>riboflavin + ATP = FMN + ADP + H(+)</text>
        <dbReference type="Rhea" id="RHEA:14357"/>
        <dbReference type="ChEBI" id="CHEBI:15378"/>
        <dbReference type="ChEBI" id="CHEBI:30616"/>
        <dbReference type="ChEBI" id="CHEBI:57986"/>
        <dbReference type="ChEBI" id="CHEBI:58210"/>
        <dbReference type="ChEBI" id="CHEBI:456216"/>
        <dbReference type="EC" id="2.7.1.26"/>
    </reaction>
</comment>
<accession>A0A0C7P3V4</accession>
<keyword evidence="10 14" id="KW-0067">ATP-binding</keyword>
<dbReference type="RefSeq" id="WP_045087985.1">
    <property type="nucleotide sequence ID" value="NZ_LN824141.1"/>
</dbReference>
<evidence type="ECO:0000256" key="12">
    <source>
        <dbReference type="ARBA" id="ARBA00047880"/>
    </source>
</evidence>
<evidence type="ECO:0000256" key="8">
    <source>
        <dbReference type="ARBA" id="ARBA00022777"/>
    </source>
</evidence>
<dbReference type="GO" id="GO:0003919">
    <property type="term" value="F:FMN adenylyltransferase activity"/>
    <property type="evidence" value="ECO:0007669"/>
    <property type="project" value="UniProtKB-UniRule"/>
</dbReference>
<evidence type="ECO:0000256" key="1">
    <source>
        <dbReference type="ARBA" id="ARBA00004726"/>
    </source>
</evidence>
<dbReference type="KEGG" id="dtn:DTL3_1266"/>
<evidence type="ECO:0000256" key="7">
    <source>
        <dbReference type="ARBA" id="ARBA00022741"/>
    </source>
</evidence>
<dbReference type="PANTHER" id="PTHR22749">
    <property type="entry name" value="RIBOFLAVIN KINASE/FMN ADENYLYLTRANSFERASE"/>
    <property type="match status" value="1"/>
</dbReference>
<keyword evidence="17" id="KW-1185">Reference proteome</keyword>
<evidence type="ECO:0000256" key="5">
    <source>
        <dbReference type="ARBA" id="ARBA00022679"/>
    </source>
</evidence>
<dbReference type="InterPro" id="IPR015865">
    <property type="entry name" value="Riboflavin_kinase_bac/euk"/>
</dbReference>
<dbReference type="SMART" id="SM00904">
    <property type="entry name" value="Flavokinase"/>
    <property type="match status" value="1"/>
</dbReference>
<evidence type="ECO:0000256" key="11">
    <source>
        <dbReference type="ARBA" id="ARBA00023268"/>
    </source>
</evidence>
<comment type="catalytic activity">
    <reaction evidence="13 14">
        <text>FMN + ATP + H(+) = FAD + diphosphate</text>
        <dbReference type="Rhea" id="RHEA:17237"/>
        <dbReference type="ChEBI" id="CHEBI:15378"/>
        <dbReference type="ChEBI" id="CHEBI:30616"/>
        <dbReference type="ChEBI" id="CHEBI:33019"/>
        <dbReference type="ChEBI" id="CHEBI:57692"/>
        <dbReference type="ChEBI" id="CHEBI:58210"/>
        <dbReference type="EC" id="2.7.7.2"/>
    </reaction>
</comment>
<dbReference type="GO" id="GO:0009231">
    <property type="term" value="P:riboflavin biosynthetic process"/>
    <property type="evidence" value="ECO:0007669"/>
    <property type="project" value="InterPro"/>
</dbReference>
<keyword evidence="6 14" id="KW-0548">Nucleotidyltransferase</keyword>
<dbReference type="NCBIfam" id="TIGR00083">
    <property type="entry name" value="ribF"/>
    <property type="match status" value="1"/>
</dbReference>
<keyword evidence="3 14" id="KW-0285">Flavoprotein</keyword>
<comment type="pathway">
    <text evidence="1 14">Cofactor biosynthesis; FAD biosynthesis; FAD from FMN: step 1/1.</text>
</comment>
<dbReference type="OrthoDB" id="9803667at2"/>
<evidence type="ECO:0000256" key="4">
    <source>
        <dbReference type="ARBA" id="ARBA00022643"/>
    </source>
</evidence>
<proteinExistence type="inferred from homology"/>
<dbReference type="EMBL" id="LN824141">
    <property type="protein sequence ID" value="CEP78564.1"/>
    <property type="molecule type" value="Genomic_DNA"/>
</dbReference>
<reference evidence="17" key="1">
    <citation type="submission" date="2014-11" db="EMBL/GenBank/DDBJ databases">
        <authorList>
            <person name="Wibberg D."/>
        </authorList>
    </citation>
    <scope>NUCLEOTIDE SEQUENCE [LARGE SCALE GENOMIC DNA]</scope>
    <source>
        <strain evidence="17">L3</strain>
    </source>
</reference>
<organism evidence="16 17">
    <name type="scientific">Defluviitoga tunisiensis</name>
    <dbReference type="NCBI Taxonomy" id="1006576"/>
    <lineage>
        <taxon>Bacteria</taxon>
        <taxon>Thermotogati</taxon>
        <taxon>Thermotogota</taxon>
        <taxon>Thermotogae</taxon>
        <taxon>Petrotogales</taxon>
        <taxon>Petrotogaceae</taxon>
        <taxon>Defluviitoga</taxon>
    </lineage>
</organism>
<dbReference type="PIRSF" id="PIRSF004491">
    <property type="entry name" value="FAD_Synth"/>
    <property type="match status" value="1"/>
</dbReference>
<keyword evidence="4 14" id="KW-0288">FMN</keyword>
<dbReference type="UniPathway" id="UPA00276">
    <property type="reaction ID" value="UER00406"/>
</dbReference>
<gene>
    <name evidence="16" type="primary">ribF</name>
    <name evidence="16" type="ORF">DTL3_1266</name>
</gene>
<keyword evidence="11" id="KW-0511">Multifunctional enzyme</keyword>
<name>A0A0C7P3V4_DEFTU</name>
<keyword evidence="9 14" id="KW-0274">FAD</keyword>
<dbReference type="InterPro" id="IPR023465">
    <property type="entry name" value="Riboflavin_kinase_dom_sf"/>
</dbReference>
<evidence type="ECO:0000256" key="10">
    <source>
        <dbReference type="ARBA" id="ARBA00022840"/>
    </source>
</evidence>
<dbReference type="EC" id="2.7.1.26" evidence="14"/>
<dbReference type="EC" id="2.7.7.2" evidence="14"/>
<dbReference type="GO" id="GO:0005524">
    <property type="term" value="F:ATP binding"/>
    <property type="evidence" value="ECO:0007669"/>
    <property type="project" value="UniProtKB-UniRule"/>
</dbReference>
<dbReference type="HOGENOM" id="CLU_048437_0_2_0"/>
<dbReference type="GO" id="GO:0009398">
    <property type="term" value="P:FMN biosynthetic process"/>
    <property type="evidence" value="ECO:0007669"/>
    <property type="project" value="UniProtKB-UniRule"/>
</dbReference>
<evidence type="ECO:0000256" key="3">
    <source>
        <dbReference type="ARBA" id="ARBA00022630"/>
    </source>
</evidence>
<evidence type="ECO:0000256" key="2">
    <source>
        <dbReference type="ARBA" id="ARBA00005201"/>
    </source>
</evidence>
<dbReference type="CDD" id="cd02064">
    <property type="entry name" value="FAD_synthetase_N"/>
    <property type="match status" value="1"/>
</dbReference>
<dbReference type="STRING" id="1006576.DTL3_1266"/>
<evidence type="ECO:0000259" key="15">
    <source>
        <dbReference type="SMART" id="SM00904"/>
    </source>
</evidence>
<sequence>MYAITIGVFDGVHKGHQYILNNTLELAQSLNLEPLVLMFRYPAEKILGTTFDGLILPSWRRKEICENLGFEVIVKDMEEVWDVSHEEYINNLIDMGVKAIVCGEDFTFGKDALGDVNYLQSVSISNGLKIKILKDFKEDSTRISSSLIKKELKNGNIKVANEMLNRPWTLEGPVYEDKHVGFKLGFPTANINILYKEQIIFPKFGVYLVRGKIQGRKGSLWGLMNVGIRPTIHEPNKEPKVEVYFLDFFGNLYNEYIILEVLDFLREEKKFEDKNQLVEAMARDEDKAREIIVKRYGNIKSIL</sequence>
<dbReference type="PANTHER" id="PTHR22749:SF6">
    <property type="entry name" value="RIBOFLAVIN KINASE"/>
    <property type="match status" value="1"/>
</dbReference>
<keyword evidence="7 14" id="KW-0547">Nucleotide-binding</keyword>
<comment type="similarity">
    <text evidence="14">Belongs to the ribF family.</text>
</comment>
<keyword evidence="5 14" id="KW-0808">Transferase</keyword>
<dbReference type="GO" id="GO:0008531">
    <property type="term" value="F:riboflavin kinase activity"/>
    <property type="evidence" value="ECO:0007669"/>
    <property type="project" value="UniProtKB-UniRule"/>
</dbReference>
<dbReference type="InterPro" id="IPR023468">
    <property type="entry name" value="Riboflavin_kinase"/>
</dbReference>
<dbReference type="InterPro" id="IPR014729">
    <property type="entry name" value="Rossmann-like_a/b/a_fold"/>
</dbReference>
<evidence type="ECO:0000313" key="16">
    <source>
        <dbReference type="EMBL" id="CEP78564.1"/>
    </source>
</evidence>
<dbReference type="Pfam" id="PF01687">
    <property type="entry name" value="Flavokinase"/>
    <property type="match status" value="1"/>
</dbReference>
<comment type="pathway">
    <text evidence="2 14">Cofactor biosynthesis; FMN biosynthesis; FMN from riboflavin (ATP route): step 1/1.</text>
</comment>
<dbReference type="GO" id="GO:0006747">
    <property type="term" value="P:FAD biosynthetic process"/>
    <property type="evidence" value="ECO:0007669"/>
    <property type="project" value="UniProtKB-UniRule"/>
</dbReference>
<protein>
    <recommendedName>
        <fullName evidence="14">Riboflavin biosynthesis protein</fullName>
    </recommendedName>
    <domain>
        <recommendedName>
            <fullName evidence="14">Riboflavin kinase</fullName>
            <ecNumber evidence="14">2.7.1.26</ecNumber>
        </recommendedName>
        <alternativeName>
            <fullName evidence="14">Flavokinase</fullName>
        </alternativeName>
    </domain>
    <domain>
        <recommendedName>
            <fullName evidence="14">FMN adenylyltransferase</fullName>
            <ecNumber evidence="14">2.7.7.2</ecNumber>
        </recommendedName>
        <alternativeName>
            <fullName evidence="14">FAD pyrophosphorylase</fullName>
        </alternativeName>
        <alternativeName>
            <fullName evidence="14">FAD synthase</fullName>
        </alternativeName>
    </domain>
</protein>
<dbReference type="InterPro" id="IPR002606">
    <property type="entry name" value="Riboflavin_kinase_bac"/>
</dbReference>
<keyword evidence="8 14" id="KW-0418">Kinase</keyword>
<dbReference type="AlphaFoldDB" id="A0A0C7P3V4"/>
<evidence type="ECO:0000313" key="17">
    <source>
        <dbReference type="Proteomes" id="UP000032809"/>
    </source>
</evidence>
<dbReference type="Proteomes" id="UP000032809">
    <property type="component" value="Chromosome I"/>
</dbReference>
<dbReference type="Gene3D" id="2.40.30.30">
    <property type="entry name" value="Riboflavin kinase-like"/>
    <property type="match status" value="1"/>
</dbReference>
<dbReference type="Pfam" id="PF06574">
    <property type="entry name" value="FAD_syn"/>
    <property type="match status" value="1"/>
</dbReference>
<feature type="domain" description="Riboflavin kinase" evidence="15">
    <location>
        <begin position="163"/>
        <end position="293"/>
    </location>
</feature>
<dbReference type="InterPro" id="IPR015864">
    <property type="entry name" value="FAD_synthase"/>
</dbReference>